<dbReference type="InterPro" id="IPR001584">
    <property type="entry name" value="Integrase_cat-core"/>
</dbReference>
<evidence type="ECO:0000313" key="3">
    <source>
        <dbReference type="Proteomes" id="UP001597058"/>
    </source>
</evidence>
<evidence type="ECO:0000259" key="1">
    <source>
        <dbReference type="Pfam" id="PF13333"/>
    </source>
</evidence>
<dbReference type="Proteomes" id="UP001597058">
    <property type="component" value="Unassembled WGS sequence"/>
</dbReference>
<dbReference type="PANTHER" id="PTHR46889:SF4">
    <property type="entry name" value="TRANSPOSASE INSO FOR INSERTION SEQUENCE ELEMENT IS911B-RELATED"/>
    <property type="match status" value="1"/>
</dbReference>
<organism evidence="2 3">
    <name type="scientific">Streptomyces kaempferi</name>
    <dbReference type="NCBI Taxonomy" id="333725"/>
    <lineage>
        <taxon>Bacteria</taxon>
        <taxon>Bacillati</taxon>
        <taxon>Actinomycetota</taxon>
        <taxon>Actinomycetes</taxon>
        <taxon>Kitasatosporales</taxon>
        <taxon>Streptomycetaceae</taxon>
        <taxon>Streptomyces</taxon>
    </lineage>
</organism>
<keyword evidence="3" id="KW-1185">Reference proteome</keyword>
<proteinExistence type="predicted"/>
<name>A0ABW3XPM1_9ACTN</name>
<feature type="domain" description="Integrase catalytic" evidence="1">
    <location>
        <begin position="3"/>
        <end position="51"/>
    </location>
</feature>
<dbReference type="InterPro" id="IPR050900">
    <property type="entry name" value="Transposase_IS3/IS150/IS904"/>
</dbReference>
<dbReference type="Pfam" id="PF13333">
    <property type="entry name" value="rve_2"/>
    <property type="match status" value="1"/>
</dbReference>
<reference evidence="3" key="1">
    <citation type="journal article" date="2019" name="Int. J. Syst. Evol. Microbiol.">
        <title>The Global Catalogue of Microorganisms (GCM) 10K type strain sequencing project: providing services to taxonomists for standard genome sequencing and annotation.</title>
        <authorList>
            <consortium name="The Broad Institute Genomics Platform"/>
            <consortium name="The Broad Institute Genome Sequencing Center for Infectious Disease"/>
            <person name="Wu L."/>
            <person name="Ma J."/>
        </authorList>
    </citation>
    <scope>NUCLEOTIDE SEQUENCE [LARGE SCALE GENOMIC DNA]</scope>
    <source>
        <strain evidence="3">CGMCC 4.7020</strain>
    </source>
</reference>
<protein>
    <submittedName>
        <fullName evidence="2">IS3 family transposase</fullName>
    </submittedName>
</protein>
<dbReference type="RefSeq" id="WP_381243134.1">
    <property type="nucleotide sequence ID" value="NZ_JBHSKH010000151.1"/>
</dbReference>
<dbReference type="PANTHER" id="PTHR46889">
    <property type="entry name" value="TRANSPOSASE INSF FOR INSERTION SEQUENCE IS3B-RELATED"/>
    <property type="match status" value="1"/>
</dbReference>
<sequence length="73" mass="8481">MIIKTECIRGRVFATRAEANLALFEYIDGFYNSRRVQKRLGYLSPVEFEEKHYADQATAERTNLKPRQPALTS</sequence>
<dbReference type="EMBL" id="JBHTMM010000075">
    <property type="protein sequence ID" value="MFD1311342.1"/>
    <property type="molecule type" value="Genomic_DNA"/>
</dbReference>
<comment type="caution">
    <text evidence="2">The sequence shown here is derived from an EMBL/GenBank/DDBJ whole genome shotgun (WGS) entry which is preliminary data.</text>
</comment>
<gene>
    <name evidence="2" type="ORF">ACFQ5X_36715</name>
</gene>
<evidence type="ECO:0000313" key="2">
    <source>
        <dbReference type="EMBL" id="MFD1311342.1"/>
    </source>
</evidence>
<accession>A0ABW3XPM1</accession>